<evidence type="ECO:0000313" key="2">
    <source>
        <dbReference type="EnsemblProtists" id="EKX37767"/>
    </source>
</evidence>
<dbReference type="Proteomes" id="UP000011087">
    <property type="component" value="Unassembled WGS sequence"/>
</dbReference>
<reference evidence="3" key="2">
    <citation type="submission" date="2012-11" db="EMBL/GenBank/DDBJ databases">
        <authorList>
            <person name="Kuo A."/>
            <person name="Curtis B.A."/>
            <person name="Tanifuji G."/>
            <person name="Burki F."/>
            <person name="Gruber A."/>
            <person name="Irimia M."/>
            <person name="Maruyama S."/>
            <person name="Arias M.C."/>
            <person name="Ball S.G."/>
            <person name="Gile G.H."/>
            <person name="Hirakawa Y."/>
            <person name="Hopkins J.F."/>
            <person name="Rensing S.A."/>
            <person name="Schmutz J."/>
            <person name="Symeonidi A."/>
            <person name="Elias M."/>
            <person name="Eveleigh R.J."/>
            <person name="Herman E.K."/>
            <person name="Klute M.J."/>
            <person name="Nakayama T."/>
            <person name="Obornik M."/>
            <person name="Reyes-Prieto A."/>
            <person name="Armbrust E.V."/>
            <person name="Aves S.J."/>
            <person name="Beiko R.G."/>
            <person name="Coutinho P."/>
            <person name="Dacks J.B."/>
            <person name="Durnford D.G."/>
            <person name="Fast N.M."/>
            <person name="Green B.R."/>
            <person name="Grisdale C."/>
            <person name="Hempe F."/>
            <person name="Henrissat B."/>
            <person name="Hoppner M.P."/>
            <person name="Ishida K.-I."/>
            <person name="Kim E."/>
            <person name="Koreny L."/>
            <person name="Kroth P.G."/>
            <person name="Liu Y."/>
            <person name="Malik S.-B."/>
            <person name="Maier U.G."/>
            <person name="McRose D."/>
            <person name="Mock T."/>
            <person name="Neilson J.A."/>
            <person name="Onodera N.T."/>
            <person name="Poole A.M."/>
            <person name="Pritham E.J."/>
            <person name="Richards T.A."/>
            <person name="Rocap G."/>
            <person name="Roy S.W."/>
            <person name="Sarai C."/>
            <person name="Schaack S."/>
            <person name="Shirato S."/>
            <person name="Slamovits C.H."/>
            <person name="Spencer D.F."/>
            <person name="Suzuki S."/>
            <person name="Worden A.Z."/>
            <person name="Zauner S."/>
            <person name="Barry K."/>
            <person name="Bell C."/>
            <person name="Bharti A.K."/>
            <person name="Crow J.A."/>
            <person name="Grimwood J."/>
            <person name="Kramer R."/>
            <person name="Lindquist E."/>
            <person name="Lucas S."/>
            <person name="Salamov A."/>
            <person name="McFadden G.I."/>
            <person name="Lane C.E."/>
            <person name="Keeling P.J."/>
            <person name="Gray M.W."/>
            <person name="Grigoriev I.V."/>
            <person name="Archibald J.M."/>
        </authorList>
    </citation>
    <scope>NUCLEOTIDE SEQUENCE</scope>
    <source>
        <strain evidence="3">CCMP2712</strain>
    </source>
</reference>
<dbReference type="PaxDb" id="55529-EKX37767"/>
<gene>
    <name evidence="1" type="ORF">GUITHDRAFT_116074</name>
</gene>
<dbReference type="EMBL" id="JH993055">
    <property type="protein sequence ID" value="EKX37767.1"/>
    <property type="molecule type" value="Genomic_DNA"/>
</dbReference>
<dbReference type="HOGENOM" id="CLU_1869067_0_0_1"/>
<accession>L1INZ5</accession>
<evidence type="ECO:0000313" key="1">
    <source>
        <dbReference type="EMBL" id="EKX37767.1"/>
    </source>
</evidence>
<protein>
    <submittedName>
        <fullName evidence="1 2">Uncharacterized protein</fullName>
    </submittedName>
</protein>
<reference evidence="1 3" key="1">
    <citation type="journal article" date="2012" name="Nature">
        <title>Algal genomes reveal evolutionary mosaicism and the fate of nucleomorphs.</title>
        <authorList>
            <consortium name="DOE Joint Genome Institute"/>
            <person name="Curtis B.A."/>
            <person name="Tanifuji G."/>
            <person name="Burki F."/>
            <person name="Gruber A."/>
            <person name="Irimia M."/>
            <person name="Maruyama S."/>
            <person name="Arias M.C."/>
            <person name="Ball S.G."/>
            <person name="Gile G.H."/>
            <person name="Hirakawa Y."/>
            <person name="Hopkins J.F."/>
            <person name="Kuo A."/>
            <person name="Rensing S.A."/>
            <person name="Schmutz J."/>
            <person name="Symeonidi A."/>
            <person name="Elias M."/>
            <person name="Eveleigh R.J."/>
            <person name="Herman E.K."/>
            <person name="Klute M.J."/>
            <person name="Nakayama T."/>
            <person name="Obornik M."/>
            <person name="Reyes-Prieto A."/>
            <person name="Armbrust E.V."/>
            <person name="Aves S.J."/>
            <person name="Beiko R.G."/>
            <person name="Coutinho P."/>
            <person name="Dacks J.B."/>
            <person name="Durnford D.G."/>
            <person name="Fast N.M."/>
            <person name="Green B.R."/>
            <person name="Grisdale C.J."/>
            <person name="Hempel F."/>
            <person name="Henrissat B."/>
            <person name="Hoppner M.P."/>
            <person name="Ishida K."/>
            <person name="Kim E."/>
            <person name="Koreny L."/>
            <person name="Kroth P.G."/>
            <person name="Liu Y."/>
            <person name="Malik S.B."/>
            <person name="Maier U.G."/>
            <person name="McRose D."/>
            <person name="Mock T."/>
            <person name="Neilson J.A."/>
            <person name="Onodera N.T."/>
            <person name="Poole A.M."/>
            <person name="Pritham E.J."/>
            <person name="Richards T.A."/>
            <person name="Rocap G."/>
            <person name="Roy S.W."/>
            <person name="Sarai C."/>
            <person name="Schaack S."/>
            <person name="Shirato S."/>
            <person name="Slamovits C.H."/>
            <person name="Spencer D.F."/>
            <person name="Suzuki S."/>
            <person name="Worden A.Z."/>
            <person name="Zauner S."/>
            <person name="Barry K."/>
            <person name="Bell C."/>
            <person name="Bharti A.K."/>
            <person name="Crow J.A."/>
            <person name="Grimwood J."/>
            <person name="Kramer R."/>
            <person name="Lindquist E."/>
            <person name="Lucas S."/>
            <person name="Salamov A."/>
            <person name="McFadden G.I."/>
            <person name="Lane C.E."/>
            <person name="Keeling P.J."/>
            <person name="Gray M.W."/>
            <person name="Grigoriev I.V."/>
            <person name="Archibald J.M."/>
        </authorList>
    </citation>
    <scope>NUCLEOTIDE SEQUENCE</scope>
    <source>
        <strain evidence="1 3">CCMP2712</strain>
    </source>
</reference>
<organism evidence="1">
    <name type="scientific">Guillardia theta (strain CCMP2712)</name>
    <name type="common">Cryptophyte</name>
    <dbReference type="NCBI Taxonomy" id="905079"/>
    <lineage>
        <taxon>Eukaryota</taxon>
        <taxon>Cryptophyceae</taxon>
        <taxon>Pyrenomonadales</taxon>
        <taxon>Geminigeraceae</taxon>
        <taxon>Guillardia</taxon>
    </lineage>
</organism>
<evidence type="ECO:0000313" key="3">
    <source>
        <dbReference type="Proteomes" id="UP000011087"/>
    </source>
</evidence>
<proteinExistence type="predicted"/>
<keyword evidence="3" id="KW-1185">Reference proteome</keyword>
<dbReference type="AlphaFoldDB" id="L1INZ5"/>
<name>L1INZ5_GUITC</name>
<dbReference type="EnsemblProtists" id="EKX37767">
    <property type="protein sequence ID" value="EKX37767"/>
    <property type="gene ID" value="GUITHDRAFT_116074"/>
</dbReference>
<sequence>MFELLCHTQDHFSQLTGTLSFGATQINKINVGENWVRENECGCFASPMSDAGDNQGMFNRYASISANWVDTTRFDDIRGPAPPINGKSIAGTVEDMTLGYSFNANTDFDADAAAAAAAGMGHPHIGVTAPSVLYMMK</sequence>
<dbReference type="GeneID" id="17294551"/>
<reference evidence="2" key="3">
    <citation type="submission" date="2016-03" db="UniProtKB">
        <authorList>
            <consortium name="EnsemblProtists"/>
        </authorList>
    </citation>
    <scope>IDENTIFICATION</scope>
</reference>
<dbReference type="RefSeq" id="XP_005824747.1">
    <property type="nucleotide sequence ID" value="XM_005824690.1"/>
</dbReference>
<dbReference type="KEGG" id="gtt:GUITHDRAFT_116074"/>